<feature type="region of interest" description="Disordered" evidence="1">
    <location>
        <begin position="220"/>
        <end position="249"/>
    </location>
</feature>
<organism evidence="2 3">
    <name type="scientific">Ensifer adhaerens</name>
    <name type="common">Sinorhizobium morelense</name>
    <dbReference type="NCBI Taxonomy" id="106592"/>
    <lineage>
        <taxon>Bacteria</taxon>
        <taxon>Pseudomonadati</taxon>
        <taxon>Pseudomonadota</taxon>
        <taxon>Alphaproteobacteria</taxon>
        <taxon>Hyphomicrobiales</taxon>
        <taxon>Rhizobiaceae</taxon>
        <taxon>Sinorhizobium/Ensifer group</taxon>
        <taxon>Ensifer</taxon>
    </lineage>
</organism>
<evidence type="ECO:0000313" key="2">
    <source>
        <dbReference type="EMBL" id="WFP89806.1"/>
    </source>
</evidence>
<dbReference type="RefSeq" id="WP_051659741.1">
    <property type="nucleotide sequence ID" value="NZ_CP015880.1"/>
</dbReference>
<reference evidence="2 3" key="1">
    <citation type="submission" date="2023-03" db="EMBL/GenBank/DDBJ databases">
        <title>Comparative genome and transcriptome analysis combination mining strategies for increasing vitamin B12 production of Ensifer adhaerens strain.</title>
        <authorList>
            <person name="Yongheng L."/>
        </authorList>
    </citation>
    <scope>NUCLEOTIDE SEQUENCE [LARGE SCALE GENOMIC DNA]</scope>
    <source>
        <strain evidence="2 3">Casida A-T305</strain>
    </source>
</reference>
<accession>A0ABY8HCH8</accession>
<name>A0ABY8HCH8_ENSAD</name>
<gene>
    <name evidence="2" type="ORF">P4B07_14730</name>
</gene>
<dbReference type="EMBL" id="CP121308">
    <property type="protein sequence ID" value="WFP89806.1"/>
    <property type="molecule type" value="Genomic_DNA"/>
</dbReference>
<dbReference type="GeneID" id="51989417"/>
<dbReference type="SUPFAM" id="SSF53955">
    <property type="entry name" value="Lysozyme-like"/>
    <property type="match status" value="1"/>
</dbReference>
<proteinExistence type="predicted"/>
<dbReference type="InterPro" id="IPR023346">
    <property type="entry name" value="Lysozyme-like_dom_sf"/>
</dbReference>
<keyword evidence="3" id="KW-1185">Reference proteome</keyword>
<evidence type="ECO:0000256" key="1">
    <source>
        <dbReference type="SAM" id="MobiDB-lite"/>
    </source>
</evidence>
<protein>
    <recommendedName>
        <fullName evidence="4">Chitinase</fullName>
    </recommendedName>
</protein>
<dbReference type="Gene3D" id="1.10.530.10">
    <property type="match status" value="1"/>
</dbReference>
<dbReference type="Proteomes" id="UP001214094">
    <property type="component" value="Chromosome"/>
</dbReference>
<evidence type="ECO:0008006" key="4">
    <source>
        <dbReference type="Google" id="ProtNLM"/>
    </source>
</evidence>
<evidence type="ECO:0000313" key="3">
    <source>
        <dbReference type="Proteomes" id="UP001214094"/>
    </source>
</evidence>
<sequence length="268" mass="29110">MNRAAFYAALRGRTSGVFGTSLSQKQVDGVNAILDEAEKRGTSLFHLAAILAEAYHETGGAMQPVEENLNYSAQRMTQVWPNRFPTVASAKPYANNPRRLANKVYGGRLGNDGPDDGWTYRGRGLAQITGKTNYAKFGIAGNPDAAKDMATAVRILFDGMEKGLFTGRKLSDYDYMLFVQPPKPAFKYYASRAIINGDLAANGGDIDKYGKAFESALTEARYQPASPGAEPTLAPPKPVSPANSEPPTTETHWLARLLQALAALFKRK</sequence>